<feature type="compositionally biased region" description="Low complexity" evidence="2">
    <location>
        <begin position="305"/>
        <end position="384"/>
    </location>
</feature>
<name>A0A067SUB1_GALM3</name>
<keyword evidence="4" id="KW-1185">Reference proteome</keyword>
<feature type="compositionally biased region" description="Low complexity" evidence="2">
    <location>
        <begin position="671"/>
        <end position="684"/>
    </location>
</feature>
<evidence type="ECO:0000256" key="1">
    <source>
        <dbReference type="SAM" id="Coils"/>
    </source>
</evidence>
<evidence type="ECO:0000313" key="4">
    <source>
        <dbReference type="Proteomes" id="UP000027222"/>
    </source>
</evidence>
<feature type="region of interest" description="Disordered" evidence="2">
    <location>
        <begin position="106"/>
        <end position="155"/>
    </location>
</feature>
<dbReference type="AlphaFoldDB" id="A0A067SUB1"/>
<feature type="compositionally biased region" description="Low complexity" evidence="2">
    <location>
        <begin position="107"/>
        <end position="116"/>
    </location>
</feature>
<dbReference type="HOGENOM" id="CLU_343243_0_0_1"/>
<dbReference type="EMBL" id="KL142383">
    <property type="protein sequence ID" value="KDR74505.1"/>
    <property type="molecule type" value="Genomic_DNA"/>
</dbReference>
<reference evidence="4" key="1">
    <citation type="journal article" date="2014" name="Proc. Natl. Acad. Sci. U.S.A.">
        <title>Extensive sampling of basidiomycete genomes demonstrates inadequacy of the white-rot/brown-rot paradigm for wood decay fungi.</title>
        <authorList>
            <person name="Riley R."/>
            <person name="Salamov A.A."/>
            <person name="Brown D.W."/>
            <person name="Nagy L.G."/>
            <person name="Floudas D."/>
            <person name="Held B.W."/>
            <person name="Levasseur A."/>
            <person name="Lombard V."/>
            <person name="Morin E."/>
            <person name="Otillar R."/>
            <person name="Lindquist E.A."/>
            <person name="Sun H."/>
            <person name="LaButti K.M."/>
            <person name="Schmutz J."/>
            <person name="Jabbour D."/>
            <person name="Luo H."/>
            <person name="Baker S.E."/>
            <person name="Pisabarro A.G."/>
            <person name="Walton J.D."/>
            <person name="Blanchette R.A."/>
            <person name="Henrissat B."/>
            <person name="Martin F."/>
            <person name="Cullen D."/>
            <person name="Hibbett D.S."/>
            <person name="Grigoriev I.V."/>
        </authorList>
    </citation>
    <scope>NUCLEOTIDE SEQUENCE [LARGE SCALE GENOMIC DNA]</scope>
    <source>
        <strain evidence="4">CBS 339.88</strain>
    </source>
</reference>
<feature type="region of interest" description="Disordered" evidence="2">
    <location>
        <begin position="185"/>
        <end position="384"/>
    </location>
</feature>
<dbReference type="OrthoDB" id="2367685at2759"/>
<feature type="compositionally biased region" description="Low complexity" evidence="2">
    <location>
        <begin position="226"/>
        <end position="236"/>
    </location>
</feature>
<feature type="region of interest" description="Disordered" evidence="2">
    <location>
        <begin position="65"/>
        <end position="92"/>
    </location>
</feature>
<feature type="compositionally biased region" description="Gly residues" evidence="2">
    <location>
        <begin position="739"/>
        <end position="751"/>
    </location>
</feature>
<feature type="compositionally biased region" description="Polar residues" evidence="2">
    <location>
        <begin position="248"/>
        <end position="267"/>
    </location>
</feature>
<organism evidence="3 4">
    <name type="scientific">Galerina marginata (strain CBS 339.88)</name>
    <dbReference type="NCBI Taxonomy" id="685588"/>
    <lineage>
        <taxon>Eukaryota</taxon>
        <taxon>Fungi</taxon>
        <taxon>Dikarya</taxon>
        <taxon>Basidiomycota</taxon>
        <taxon>Agaricomycotina</taxon>
        <taxon>Agaricomycetes</taxon>
        <taxon>Agaricomycetidae</taxon>
        <taxon>Agaricales</taxon>
        <taxon>Agaricineae</taxon>
        <taxon>Strophariaceae</taxon>
        <taxon>Galerina</taxon>
    </lineage>
</organism>
<evidence type="ECO:0000313" key="3">
    <source>
        <dbReference type="EMBL" id="KDR74505.1"/>
    </source>
</evidence>
<protein>
    <recommendedName>
        <fullName evidence="5">WW domain-containing protein</fullName>
    </recommendedName>
</protein>
<sequence>MQNAEVINSDNRPLPDGWMQHYEPSKQIWYYVQTSAIPPKVSFTHPADSIVPNRRVSTMNPAVAVEMPRPNPSPTQPPAMQNHRQPSAAQRLYASSKIQTATPMINSSSIQSLSTSPVPPPQTRGPAQFPTPPPPPQQNNPSIYASNAPSMHSLPQMVNRPLPIIPPPDILNGTAIALGPSGSRLSTYSPSASSNFGNSPSSMSANSISPLSPPYGNNHLAPHRTQSMQSSQPMPQAHGHLQHDPRRTQTYAPGQSGFNANTSNSGPRLTPHLVTMARPPTELNLPSIFQPSGPGNLVPSPPSTGPLSPLSLGGGLNSLTTPSPPASSLLFAPPNSLASPTLSLPTSPPLSTSPTISSPGSNSSTITPESFNKQGNGNAAAQNSGGRQAAQAVFKIAGGVFSATTGLSSGIITGIGDLVTNPRITKMMKSAFSKFNTGVAESDLQAVMQGRPNANYQAVINALIRQQQLQQQQLAAQMQMNAVNGMQYQTPPQQSVDYQAMILEIQRLQKVALAQQAEALLAQQQAAAQQQALAHLQANATQQQQQQVQAQAHAQLKYQQAIQEQQLALAQQQQAQQQQAMAQQQATFAQLQQQQYNTLLHQQQAALSAQNPQHHSQQPQQHGQNSYAQAFNHVGHLVHDMTQQQPQQQQSQQPSMADLLNSAYGGNAPTQQQQPSQQQPSQPSMTDLLNSAYGGNAPTQQQPQQPSMTDMINSMLGGNGSGQGQPPAFDPSTLYADPTGGGGGGGGGGGNGIFDTIAQTFANASNGGGVPSQSDTSGFAGFVNGINQGFSNPPVDPSSFTAGFDLGSLGAGIGDSFNSDNNWSQ</sequence>
<feature type="region of interest" description="Disordered" evidence="2">
    <location>
        <begin position="641"/>
        <end position="751"/>
    </location>
</feature>
<keyword evidence="1" id="KW-0175">Coiled coil</keyword>
<accession>A0A067SUB1</accession>
<feature type="compositionally biased region" description="Pro residues" evidence="2">
    <location>
        <begin position="117"/>
        <end position="138"/>
    </location>
</feature>
<evidence type="ECO:0008006" key="5">
    <source>
        <dbReference type="Google" id="ProtNLM"/>
    </source>
</evidence>
<feature type="coiled-coil region" evidence="1">
    <location>
        <begin position="526"/>
        <end position="594"/>
    </location>
</feature>
<evidence type="ECO:0000256" key="2">
    <source>
        <dbReference type="SAM" id="MobiDB-lite"/>
    </source>
</evidence>
<feature type="compositionally biased region" description="Low complexity" evidence="2">
    <location>
        <begin position="189"/>
        <end position="210"/>
    </location>
</feature>
<proteinExistence type="predicted"/>
<feature type="compositionally biased region" description="Polar residues" evidence="2">
    <location>
        <begin position="78"/>
        <end position="88"/>
    </location>
</feature>
<dbReference type="STRING" id="685588.A0A067SUB1"/>
<feature type="region of interest" description="Disordered" evidence="2">
    <location>
        <begin position="603"/>
        <end position="625"/>
    </location>
</feature>
<dbReference type="Proteomes" id="UP000027222">
    <property type="component" value="Unassembled WGS sequence"/>
</dbReference>
<gene>
    <name evidence="3" type="ORF">GALMADRAFT_212038</name>
</gene>
<feature type="compositionally biased region" description="Low complexity" evidence="2">
    <location>
        <begin position="643"/>
        <end position="655"/>
    </location>
</feature>